<dbReference type="GO" id="GO:0005506">
    <property type="term" value="F:iron ion binding"/>
    <property type="evidence" value="ECO:0007669"/>
    <property type="project" value="InterPro"/>
</dbReference>
<comment type="function">
    <text evidence="1">May be involved in the formation or repair of [Fe-S] clusters present in iron-sulfur proteins.</text>
</comment>
<dbReference type="AlphaFoldDB" id="A0A1H3DY64"/>
<dbReference type="InterPro" id="IPR034904">
    <property type="entry name" value="FSCA_dom_sf"/>
</dbReference>
<evidence type="ECO:0000256" key="1">
    <source>
        <dbReference type="ARBA" id="ARBA00049958"/>
    </source>
</evidence>
<protein>
    <submittedName>
        <fullName evidence="3">Fe-S cluster biogenesis protein NfuA, 4Fe-4S-binding domain</fullName>
    </submittedName>
</protein>
<dbReference type="SUPFAM" id="SSF117916">
    <property type="entry name" value="Fe-S cluster assembly (FSCA) domain-like"/>
    <property type="match status" value="1"/>
</dbReference>
<dbReference type="Proteomes" id="UP000199529">
    <property type="component" value="Unassembled WGS sequence"/>
</dbReference>
<evidence type="ECO:0000313" key="4">
    <source>
        <dbReference type="Proteomes" id="UP000199529"/>
    </source>
</evidence>
<feature type="domain" description="NIF system FeS cluster assembly NifU C-terminal" evidence="2">
    <location>
        <begin position="90"/>
        <end position="154"/>
    </location>
</feature>
<evidence type="ECO:0000259" key="2">
    <source>
        <dbReference type="Pfam" id="PF01106"/>
    </source>
</evidence>
<dbReference type="GO" id="GO:0016226">
    <property type="term" value="P:iron-sulfur cluster assembly"/>
    <property type="evidence" value="ECO:0007669"/>
    <property type="project" value="InterPro"/>
</dbReference>
<dbReference type="Pfam" id="PF01106">
    <property type="entry name" value="NifU"/>
    <property type="match status" value="1"/>
</dbReference>
<proteinExistence type="predicted"/>
<organism evidence="3 4">
    <name type="scientific">Saccharopolyspora shandongensis</name>
    <dbReference type="NCBI Taxonomy" id="418495"/>
    <lineage>
        <taxon>Bacteria</taxon>
        <taxon>Bacillati</taxon>
        <taxon>Actinomycetota</taxon>
        <taxon>Actinomycetes</taxon>
        <taxon>Pseudonocardiales</taxon>
        <taxon>Pseudonocardiaceae</taxon>
        <taxon>Saccharopolyspora</taxon>
    </lineage>
</organism>
<keyword evidence="4" id="KW-1185">Reference proteome</keyword>
<dbReference type="GO" id="GO:0051536">
    <property type="term" value="F:iron-sulfur cluster binding"/>
    <property type="evidence" value="ECO:0007669"/>
    <property type="project" value="InterPro"/>
</dbReference>
<reference evidence="4" key="1">
    <citation type="submission" date="2016-10" db="EMBL/GenBank/DDBJ databases">
        <authorList>
            <person name="Varghese N."/>
            <person name="Submissions S."/>
        </authorList>
    </citation>
    <scope>NUCLEOTIDE SEQUENCE [LARGE SCALE GENOMIC DNA]</scope>
    <source>
        <strain evidence="4">CGMCC 4.3530</strain>
    </source>
</reference>
<dbReference type="EMBL" id="FNOK01000014">
    <property type="protein sequence ID" value="SDX71395.1"/>
    <property type="molecule type" value="Genomic_DNA"/>
</dbReference>
<dbReference type="RefSeq" id="WP_093266418.1">
    <property type="nucleotide sequence ID" value="NZ_FNOK01000014.1"/>
</dbReference>
<dbReference type="OrthoDB" id="9798220at2"/>
<sequence>MADRSSLDDAAVQKRLARVDDLLETVERAPGPTADAAVESVQILIEVYGEALGRVVDLAGPLARTFAQDELLKHLMVLHEIHPDSVADRVRQAIDDVRPHVESRGGRVELTEVAGSVARVRLTGVSGTCSSKSADVAQAITETVLALVPEVAEVDVAQPASPSMISVDAVLSRARDSERRQA</sequence>
<name>A0A1H3DY64_9PSEU</name>
<dbReference type="STRING" id="418495.SAMN05216215_101421"/>
<evidence type="ECO:0000313" key="3">
    <source>
        <dbReference type="EMBL" id="SDX71395.1"/>
    </source>
</evidence>
<gene>
    <name evidence="3" type="ORF">SAMN05216215_101421</name>
</gene>
<dbReference type="Gene3D" id="3.30.300.130">
    <property type="entry name" value="Fe-S cluster assembly (FSCA)"/>
    <property type="match status" value="1"/>
</dbReference>
<accession>A0A1H3DY64</accession>
<dbReference type="InterPro" id="IPR001075">
    <property type="entry name" value="NIF_FeS_clus_asmbl_NifU_C"/>
</dbReference>